<proteinExistence type="predicted"/>
<gene>
    <name evidence="1" type="ORF">E4T21_03865</name>
</gene>
<evidence type="ECO:0000313" key="2">
    <source>
        <dbReference type="Proteomes" id="UP000324285"/>
    </source>
</evidence>
<protein>
    <submittedName>
        <fullName evidence="1">Uncharacterized protein</fullName>
    </submittedName>
</protein>
<reference evidence="1" key="1">
    <citation type="submission" date="2021-02" db="EMBL/GenBank/DDBJ databases">
        <title>Strain Y2R2, a novel species of the genus Halomonas.</title>
        <authorList>
            <person name="Huang H."/>
        </authorList>
    </citation>
    <scope>NUCLEOTIDE SEQUENCE</scope>
    <source>
        <strain evidence="1">Y2R2</strain>
    </source>
</reference>
<evidence type="ECO:0000313" key="1">
    <source>
        <dbReference type="EMBL" id="QEM80786.1"/>
    </source>
</evidence>
<dbReference type="RefSeq" id="WP_149283698.1">
    <property type="nucleotide sequence ID" value="NZ_CP038437.2"/>
</dbReference>
<dbReference type="AlphaFoldDB" id="A0A5C1NBQ0"/>
<dbReference type="EMBL" id="CP038437">
    <property type="protein sequence ID" value="QEM80786.1"/>
    <property type="molecule type" value="Genomic_DNA"/>
</dbReference>
<dbReference type="KEGG" id="hbh:E4T21_03865"/>
<keyword evidence="2" id="KW-1185">Reference proteome</keyword>
<accession>A0A5C1NBQ0</accession>
<name>A0A5C1NBQ0_9GAMM</name>
<sequence length="128" mass="15537">MISFKHLLPISLSSSDESFVIKKHILGHPDYHLQGLYIYRDHSLYRILSFEWGDEADVVKRLILQHKKLMNADDFNTWFDGCFPETIMQLSRKQLELIFQHRPTMIRDIFRRRELHYWDMTRTYGEGY</sequence>
<dbReference type="Proteomes" id="UP000324285">
    <property type="component" value="Chromosome"/>
</dbReference>
<organism evidence="1 2">
    <name type="scientific">Halomonas binhaiensis</name>
    <dbReference type="NCBI Taxonomy" id="2562282"/>
    <lineage>
        <taxon>Bacteria</taxon>
        <taxon>Pseudomonadati</taxon>
        <taxon>Pseudomonadota</taxon>
        <taxon>Gammaproteobacteria</taxon>
        <taxon>Oceanospirillales</taxon>
        <taxon>Halomonadaceae</taxon>
        <taxon>Halomonas</taxon>
    </lineage>
</organism>